<proteinExistence type="predicted"/>
<dbReference type="SUPFAM" id="SSF81383">
    <property type="entry name" value="F-box domain"/>
    <property type="match status" value="1"/>
</dbReference>
<evidence type="ECO:0000259" key="1">
    <source>
        <dbReference type="Pfam" id="PF12937"/>
    </source>
</evidence>
<protein>
    <recommendedName>
        <fullName evidence="1">F-box domain-containing protein</fullName>
    </recommendedName>
</protein>
<dbReference type="Proteomes" id="UP001472677">
    <property type="component" value="Unassembled WGS sequence"/>
</dbReference>
<dbReference type="InterPro" id="IPR001810">
    <property type="entry name" value="F-box_dom"/>
</dbReference>
<evidence type="ECO:0000313" key="3">
    <source>
        <dbReference type="Proteomes" id="UP001472677"/>
    </source>
</evidence>
<gene>
    <name evidence="2" type="ORF">V6N12_038914</name>
</gene>
<keyword evidence="3" id="KW-1185">Reference proteome</keyword>
<sequence>MTDDDTYTGITGDDDLYSGGSFYTNSTDLGRLCSISSQVDVYFPPRKRARISAPFIFGETEDEQPSIHVLPDECLVEIFKRIPGVRERSSCACVSKHWFMLLTSIHKGEYGSSKVLGREESN</sequence>
<accession>A0ABR2E2J3</accession>
<reference evidence="2 3" key="1">
    <citation type="journal article" date="2024" name="G3 (Bethesda)">
        <title>Genome assembly of Hibiscus sabdariffa L. provides insights into metabolisms of medicinal natural products.</title>
        <authorList>
            <person name="Kim T."/>
        </authorList>
    </citation>
    <scope>NUCLEOTIDE SEQUENCE [LARGE SCALE GENOMIC DNA]</scope>
    <source>
        <strain evidence="2">TK-2024</strain>
        <tissue evidence="2">Old leaves</tissue>
    </source>
</reference>
<dbReference type="InterPro" id="IPR036047">
    <property type="entry name" value="F-box-like_dom_sf"/>
</dbReference>
<feature type="domain" description="F-box" evidence="1">
    <location>
        <begin position="68"/>
        <end position="102"/>
    </location>
</feature>
<dbReference type="EMBL" id="JBBPBM010000020">
    <property type="protein sequence ID" value="KAK8550192.1"/>
    <property type="molecule type" value="Genomic_DNA"/>
</dbReference>
<dbReference type="Gene3D" id="1.20.1280.50">
    <property type="match status" value="1"/>
</dbReference>
<dbReference type="CDD" id="cd22159">
    <property type="entry name" value="F-box_AtTIR1-like"/>
    <property type="match status" value="1"/>
</dbReference>
<comment type="caution">
    <text evidence="2">The sequence shown here is derived from an EMBL/GenBank/DDBJ whole genome shotgun (WGS) entry which is preliminary data.</text>
</comment>
<evidence type="ECO:0000313" key="2">
    <source>
        <dbReference type="EMBL" id="KAK8550192.1"/>
    </source>
</evidence>
<name>A0ABR2E2J3_9ROSI</name>
<organism evidence="2 3">
    <name type="scientific">Hibiscus sabdariffa</name>
    <name type="common">roselle</name>
    <dbReference type="NCBI Taxonomy" id="183260"/>
    <lineage>
        <taxon>Eukaryota</taxon>
        <taxon>Viridiplantae</taxon>
        <taxon>Streptophyta</taxon>
        <taxon>Embryophyta</taxon>
        <taxon>Tracheophyta</taxon>
        <taxon>Spermatophyta</taxon>
        <taxon>Magnoliopsida</taxon>
        <taxon>eudicotyledons</taxon>
        <taxon>Gunneridae</taxon>
        <taxon>Pentapetalae</taxon>
        <taxon>rosids</taxon>
        <taxon>malvids</taxon>
        <taxon>Malvales</taxon>
        <taxon>Malvaceae</taxon>
        <taxon>Malvoideae</taxon>
        <taxon>Hibiscus</taxon>
    </lineage>
</organism>
<dbReference type="Pfam" id="PF12937">
    <property type="entry name" value="F-box-like"/>
    <property type="match status" value="1"/>
</dbReference>